<organism evidence="2 3">
    <name type="scientific">Marmota monax</name>
    <name type="common">Woodchuck</name>
    <dbReference type="NCBI Taxonomy" id="9995"/>
    <lineage>
        <taxon>Eukaryota</taxon>
        <taxon>Metazoa</taxon>
        <taxon>Chordata</taxon>
        <taxon>Craniata</taxon>
        <taxon>Vertebrata</taxon>
        <taxon>Euteleostomi</taxon>
        <taxon>Mammalia</taxon>
        <taxon>Eutheria</taxon>
        <taxon>Euarchontoglires</taxon>
        <taxon>Glires</taxon>
        <taxon>Rodentia</taxon>
        <taxon>Sciuromorpha</taxon>
        <taxon>Sciuridae</taxon>
        <taxon>Xerinae</taxon>
        <taxon>Marmotini</taxon>
        <taxon>Marmota</taxon>
    </lineage>
</organism>
<sequence>MPHGIVVTTVTTVKMKPYYDVGRVSRLSSESPLKTPIKVKVIKKDIFIQTISCHGALVRKMFSSSDVELLVLNGFGQVTEVAILQLIDSSKLKLKSSWKNNTIIISRISKTSLSQVHSTAPM</sequence>
<gene>
    <name evidence="1" type="ORF">GHT09_014041</name>
    <name evidence="2" type="ORF">MONAX_5E016339</name>
</gene>
<dbReference type="InterPro" id="IPR039934">
    <property type="entry name" value="C2CD2/C2CD2L"/>
</dbReference>
<dbReference type="Proteomes" id="UP000335636">
    <property type="component" value="Unassembled WGS sequence"/>
</dbReference>
<protein>
    <submittedName>
        <fullName evidence="2">Uncharacterized protein</fullName>
    </submittedName>
</protein>
<evidence type="ECO:0000313" key="1">
    <source>
        <dbReference type="EMBL" id="KAF7461788.1"/>
    </source>
</evidence>
<proteinExistence type="predicted"/>
<dbReference type="AlphaFoldDB" id="A0A5E4BRD9"/>
<keyword evidence="3" id="KW-1185">Reference proteome</keyword>
<accession>A0A5E4BRD9</accession>
<evidence type="ECO:0000313" key="3">
    <source>
        <dbReference type="Proteomes" id="UP000335636"/>
    </source>
</evidence>
<dbReference type="Proteomes" id="UP000662637">
    <property type="component" value="Unassembled WGS sequence"/>
</dbReference>
<reference evidence="2 3" key="1">
    <citation type="submission" date="2019-04" db="EMBL/GenBank/DDBJ databases">
        <authorList>
            <person name="Alioto T."/>
            <person name="Alioto T."/>
        </authorList>
    </citation>
    <scope>NUCLEOTIDE SEQUENCE [LARGE SCALE GENOMIC DNA]</scope>
</reference>
<dbReference type="EMBL" id="WJEC01008516">
    <property type="protein sequence ID" value="KAF7461788.1"/>
    <property type="molecule type" value="Genomic_DNA"/>
</dbReference>
<name>A0A5E4BRD9_MARMO</name>
<evidence type="ECO:0000313" key="2">
    <source>
        <dbReference type="EMBL" id="VTJ72223.1"/>
    </source>
</evidence>
<reference evidence="1" key="2">
    <citation type="submission" date="2020-08" db="EMBL/GenBank/DDBJ databases">
        <authorList>
            <person name="Shumante A."/>
            <person name="Zimin A.V."/>
            <person name="Puiu D."/>
            <person name="Salzberg S.L."/>
        </authorList>
    </citation>
    <scope>NUCLEOTIDE SEQUENCE</scope>
    <source>
        <strain evidence="1">WC2-LM</strain>
        <tissue evidence="1">Liver</tissue>
    </source>
</reference>
<dbReference type="EMBL" id="CABDUW010000615">
    <property type="protein sequence ID" value="VTJ72223.1"/>
    <property type="molecule type" value="Genomic_DNA"/>
</dbReference>
<dbReference type="PANTHER" id="PTHR21119:SF7">
    <property type="entry name" value="C2 DOMAIN-CONTAINING PROTEIN 2"/>
    <property type="match status" value="1"/>
</dbReference>
<dbReference type="PANTHER" id="PTHR21119">
    <property type="entry name" value="C2 DOMAIN-CONTAINING PROTEIN"/>
    <property type="match status" value="1"/>
</dbReference>